<sequence>MNEAIIRINNIPVYGFGLLAVIAYLWGSFIFFKKANESHFENRSILDSVVLSAFWGFIIGRIVFAILNIGMFWNHLPRLFLLTNYPGLDRFGVILGIAFGLWLCLRKIKVKFMDWFDLTTLGISAGTAIFLAGLAILAFMWQYIVLALIYLLVFIYFWNVEERYRTFAWYRNNKTSARSGFVAGFSISWWGLLFLAEKIMTGNYFWTVGLWSGMLFVGGLVLVYIRSGRTITEDLKNILKNGKRQ</sequence>
<feature type="transmembrane region" description="Helical" evidence="7">
    <location>
        <begin position="140"/>
        <end position="158"/>
    </location>
</feature>
<evidence type="ECO:0000256" key="3">
    <source>
        <dbReference type="ARBA" id="ARBA00022679"/>
    </source>
</evidence>
<evidence type="ECO:0000256" key="5">
    <source>
        <dbReference type="ARBA" id="ARBA00022989"/>
    </source>
</evidence>
<feature type="transmembrane region" description="Helical" evidence="7">
    <location>
        <begin position="44"/>
        <end position="67"/>
    </location>
</feature>
<evidence type="ECO:0000313" key="8">
    <source>
        <dbReference type="EMBL" id="KKS43137.1"/>
    </source>
</evidence>
<dbReference type="GO" id="GO:0005886">
    <property type="term" value="C:plasma membrane"/>
    <property type="evidence" value="ECO:0007669"/>
    <property type="project" value="InterPro"/>
</dbReference>
<dbReference type="AlphaFoldDB" id="A0A0G0Z309"/>
<accession>A0A0G0Z309</accession>
<comment type="similarity">
    <text evidence="1">Belongs to the Lgt family.</text>
</comment>
<feature type="transmembrane region" description="Helical" evidence="7">
    <location>
        <begin position="179"/>
        <end position="196"/>
    </location>
</feature>
<dbReference type="Proteomes" id="UP000033854">
    <property type="component" value="Unassembled WGS sequence"/>
</dbReference>
<comment type="caution">
    <text evidence="8">The sequence shown here is derived from an EMBL/GenBank/DDBJ whole genome shotgun (WGS) entry which is preliminary data.</text>
</comment>
<feature type="transmembrane region" description="Helical" evidence="7">
    <location>
        <begin position="112"/>
        <end position="134"/>
    </location>
</feature>
<evidence type="ECO:0000256" key="7">
    <source>
        <dbReference type="SAM" id="Phobius"/>
    </source>
</evidence>
<evidence type="ECO:0000256" key="4">
    <source>
        <dbReference type="ARBA" id="ARBA00022692"/>
    </source>
</evidence>
<keyword evidence="2" id="KW-1003">Cell membrane</keyword>
<reference evidence="8 9" key="1">
    <citation type="journal article" date="2015" name="Nature">
        <title>rRNA introns, odd ribosomes, and small enigmatic genomes across a large radiation of phyla.</title>
        <authorList>
            <person name="Brown C.T."/>
            <person name="Hug L.A."/>
            <person name="Thomas B.C."/>
            <person name="Sharon I."/>
            <person name="Castelle C.J."/>
            <person name="Singh A."/>
            <person name="Wilkins M.J."/>
            <person name="Williams K.H."/>
            <person name="Banfield J.F."/>
        </authorList>
    </citation>
    <scope>NUCLEOTIDE SEQUENCE [LARGE SCALE GENOMIC DNA]</scope>
</reference>
<evidence type="ECO:0000256" key="2">
    <source>
        <dbReference type="ARBA" id="ARBA00022475"/>
    </source>
</evidence>
<evidence type="ECO:0008006" key="10">
    <source>
        <dbReference type="Google" id="ProtNLM"/>
    </source>
</evidence>
<dbReference type="PANTHER" id="PTHR30589">
    <property type="entry name" value="PROLIPOPROTEIN DIACYLGLYCERYL TRANSFERASE"/>
    <property type="match status" value="1"/>
</dbReference>
<keyword evidence="3" id="KW-0808">Transferase</keyword>
<keyword evidence="4 7" id="KW-0812">Transmembrane</keyword>
<feature type="transmembrane region" description="Helical" evidence="7">
    <location>
        <begin position="87"/>
        <end position="105"/>
    </location>
</feature>
<keyword evidence="5 7" id="KW-1133">Transmembrane helix</keyword>
<proteinExistence type="inferred from homology"/>
<evidence type="ECO:0000313" key="9">
    <source>
        <dbReference type="Proteomes" id="UP000033854"/>
    </source>
</evidence>
<dbReference type="PANTHER" id="PTHR30589:SF0">
    <property type="entry name" value="PHOSPHATIDYLGLYCEROL--PROLIPOPROTEIN DIACYLGLYCERYL TRANSFERASE"/>
    <property type="match status" value="1"/>
</dbReference>
<feature type="transmembrane region" description="Helical" evidence="7">
    <location>
        <begin position="12"/>
        <end position="32"/>
    </location>
</feature>
<evidence type="ECO:0000256" key="1">
    <source>
        <dbReference type="ARBA" id="ARBA00007150"/>
    </source>
</evidence>
<keyword evidence="6 7" id="KW-0472">Membrane</keyword>
<organism evidence="8 9">
    <name type="scientific">Candidatus Collierbacteria bacterium GW2011_GWA2_42_17</name>
    <dbReference type="NCBI Taxonomy" id="1618378"/>
    <lineage>
        <taxon>Bacteria</taxon>
        <taxon>Candidatus Collieribacteriota</taxon>
    </lineage>
</organism>
<protein>
    <recommendedName>
        <fullName evidence="10">Prolipoprotein diacylglyceryl transferase</fullName>
    </recommendedName>
</protein>
<dbReference type="GO" id="GO:0042158">
    <property type="term" value="P:lipoprotein biosynthetic process"/>
    <property type="evidence" value="ECO:0007669"/>
    <property type="project" value="InterPro"/>
</dbReference>
<gene>
    <name evidence="8" type="ORF">UV06_C0002G0039</name>
</gene>
<feature type="transmembrane region" description="Helical" evidence="7">
    <location>
        <begin position="208"/>
        <end position="225"/>
    </location>
</feature>
<dbReference type="Pfam" id="PF01790">
    <property type="entry name" value="LGT"/>
    <property type="match status" value="1"/>
</dbReference>
<evidence type="ECO:0000256" key="6">
    <source>
        <dbReference type="ARBA" id="ARBA00023136"/>
    </source>
</evidence>
<dbReference type="EMBL" id="LCDA01000002">
    <property type="protein sequence ID" value="KKS43137.1"/>
    <property type="molecule type" value="Genomic_DNA"/>
</dbReference>
<name>A0A0G0Z309_9BACT</name>
<dbReference type="InterPro" id="IPR001640">
    <property type="entry name" value="Lgt"/>
</dbReference>
<dbReference type="GO" id="GO:0008961">
    <property type="term" value="F:phosphatidylglycerol-prolipoprotein diacylglyceryl transferase activity"/>
    <property type="evidence" value="ECO:0007669"/>
    <property type="project" value="InterPro"/>
</dbReference>